<evidence type="ECO:0000259" key="1">
    <source>
        <dbReference type="Pfam" id="PF09346"/>
    </source>
</evidence>
<feature type="domain" description="Knr4/Smi1-like" evidence="1">
    <location>
        <begin position="66"/>
        <end position="119"/>
    </location>
</feature>
<dbReference type="RefSeq" id="WP_056992698.1">
    <property type="nucleotide sequence ID" value="NZ_JQCE01000020.1"/>
</dbReference>
<dbReference type="Gene3D" id="3.40.1580.10">
    <property type="entry name" value="SMI1/KNR4-like"/>
    <property type="match status" value="1"/>
</dbReference>
<dbReference type="PATRIC" id="fig|1293598.4.peg.412"/>
<proteinExistence type="predicted"/>
<dbReference type="AlphaFoldDB" id="A0A0R2MZS4"/>
<accession>A0A0R2MZS4</accession>
<keyword evidence="3" id="KW-1185">Reference proteome</keyword>
<dbReference type="STRING" id="1293598.IV56_GL000381"/>
<evidence type="ECO:0000313" key="2">
    <source>
        <dbReference type="EMBL" id="KRO17261.1"/>
    </source>
</evidence>
<dbReference type="InterPro" id="IPR037883">
    <property type="entry name" value="Knr4/Smi1-like_sf"/>
</dbReference>
<gene>
    <name evidence="2" type="ORF">IV56_GL000381</name>
</gene>
<dbReference type="Pfam" id="PF09346">
    <property type="entry name" value="SMI1_KNR4"/>
    <property type="match status" value="1"/>
</dbReference>
<reference evidence="2 3" key="1">
    <citation type="journal article" date="2015" name="Genome Announc.">
        <title>Expanding the biotechnology potential of lactobacilli through comparative genomics of 213 strains and associated genera.</title>
        <authorList>
            <person name="Sun Z."/>
            <person name="Harris H.M."/>
            <person name="McCann A."/>
            <person name="Guo C."/>
            <person name="Argimon S."/>
            <person name="Zhang W."/>
            <person name="Yang X."/>
            <person name="Jeffery I.B."/>
            <person name="Cooney J.C."/>
            <person name="Kagawa T.F."/>
            <person name="Liu W."/>
            <person name="Song Y."/>
            <person name="Salvetti E."/>
            <person name="Wrobel A."/>
            <person name="Rasinkangas P."/>
            <person name="Parkhill J."/>
            <person name="Rea M.C."/>
            <person name="O'Sullivan O."/>
            <person name="Ritari J."/>
            <person name="Douillard F.P."/>
            <person name="Paul Ross R."/>
            <person name="Yang R."/>
            <person name="Briner A.E."/>
            <person name="Felis G.E."/>
            <person name="de Vos W.M."/>
            <person name="Barrangou R."/>
            <person name="Klaenhammer T.R."/>
            <person name="Caufield P.W."/>
            <person name="Cui Y."/>
            <person name="Zhang H."/>
            <person name="O'Toole P.W."/>
        </authorList>
    </citation>
    <scope>NUCLEOTIDE SEQUENCE [LARGE SCALE GENOMIC DNA]</scope>
    <source>
        <strain evidence="2 3">DSM 24301</strain>
    </source>
</reference>
<comment type="caution">
    <text evidence="2">The sequence shown here is derived from an EMBL/GenBank/DDBJ whole genome shotgun (WGS) entry which is preliminary data.</text>
</comment>
<dbReference type="EMBL" id="JQCE01000020">
    <property type="protein sequence ID" value="KRO17261.1"/>
    <property type="molecule type" value="Genomic_DNA"/>
</dbReference>
<dbReference type="Proteomes" id="UP000050969">
    <property type="component" value="Unassembled WGS sequence"/>
</dbReference>
<evidence type="ECO:0000313" key="3">
    <source>
        <dbReference type="Proteomes" id="UP000050969"/>
    </source>
</evidence>
<organism evidence="2 3">
    <name type="scientific">Lacticaseibacillus saniviri JCM 17471 = DSM 24301</name>
    <dbReference type="NCBI Taxonomy" id="1293598"/>
    <lineage>
        <taxon>Bacteria</taxon>
        <taxon>Bacillati</taxon>
        <taxon>Bacillota</taxon>
        <taxon>Bacilli</taxon>
        <taxon>Lactobacillales</taxon>
        <taxon>Lactobacillaceae</taxon>
        <taxon>Lacticaseibacillus</taxon>
    </lineage>
</organism>
<name>A0A0R2MZS4_9LACO</name>
<protein>
    <recommendedName>
        <fullName evidence="1">Knr4/Smi1-like domain-containing protein</fullName>
    </recommendedName>
</protein>
<dbReference type="InterPro" id="IPR018958">
    <property type="entry name" value="Knr4/Smi1-like_dom"/>
</dbReference>
<dbReference type="SUPFAM" id="SSF160631">
    <property type="entry name" value="SMI1/KNR4-like"/>
    <property type="match status" value="1"/>
</dbReference>
<sequence>MISFPAHLPEPELPLIAPHPAIPKNYWELLNQGQWPQRFWLPTDEPTSDGMTGVAIHAFARLSDTAIATTLPDYLIPFAHDGHQYFCFDLSTETPAIRYVDTEVDQWLVVAPDFDHFITQLTTAPIQVSEQDSYQKWAHMALLANAEELPAVLAVGRESLIMSDYLAWLIYFTGESPAKQQVALDAYAFVRDFMGSHLTIGQAQQVDAAFRHSAVSLQFHTLAEKW</sequence>